<feature type="region of interest" description="Disordered" evidence="1">
    <location>
        <begin position="1"/>
        <end position="40"/>
    </location>
</feature>
<organism evidence="2 3">
    <name type="scientific">Haladaptatus pallidirubidus</name>
    <dbReference type="NCBI Taxonomy" id="1008152"/>
    <lineage>
        <taxon>Archaea</taxon>
        <taxon>Methanobacteriati</taxon>
        <taxon>Methanobacteriota</taxon>
        <taxon>Stenosarchaea group</taxon>
        <taxon>Halobacteria</taxon>
        <taxon>Halobacteriales</taxon>
        <taxon>Haladaptataceae</taxon>
        <taxon>Haladaptatus</taxon>
    </lineage>
</organism>
<dbReference type="GeneID" id="68616290"/>
<evidence type="ECO:0000313" key="2">
    <source>
        <dbReference type="EMBL" id="GAA5051038.1"/>
    </source>
</evidence>
<dbReference type="AlphaFoldDB" id="A0AAV3UI10"/>
<reference evidence="2 3" key="1">
    <citation type="journal article" date="2019" name="Int. J. Syst. Evol. Microbiol.">
        <title>The Global Catalogue of Microorganisms (GCM) 10K type strain sequencing project: providing services to taxonomists for standard genome sequencing and annotation.</title>
        <authorList>
            <consortium name="The Broad Institute Genomics Platform"/>
            <consortium name="The Broad Institute Genome Sequencing Center for Infectious Disease"/>
            <person name="Wu L."/>
            <person name="Ma J."/>
        </authorList>
    </citation>
    <scope>NUCLEOTIDE SEQUENCE [LARGE SCALE GENOMIC DNA]</scope>
    <source>
        <strain evidence="2 3">JCM 17504</strain>
    </source>
</reference>
<gene>
    <name evidence="2" type="ORF">GCM10025751_25830</name>
</gene>
<protein>
    <submittedName>
        <fullName evidence="2">Uncharacterized protein</fullName>
    </submittedName>
</protein>
<keyword evidence="3" id="KW-1185">Reference proteome</keyword>
<proteinExistence type="predicted"/>
<comment type="caution">
    <text evidence="2">The sequence shown here is derived from an EMBL/GenBank/DDBJ whole genome shotgun (WGS) entry which is preliminary data.</text>
</comment>
<name>A0AAV3UI10_9EURY</name>
<dbReference type="EMBL" id="BAABKX010000008">
    <property type="protein sequence ID" value="GAA5051038.1"/>
    <property type="molecule type" value="Genomic_DNA"/>
</dbReference>
<accession>A0AAV3UI10</accession>
<dbReference type="RefSeq" id="WP_227777681.1">
    <property type="nucleotide sequence ID" value="NZ_BAABKX010000008.1"/>
</dbReference>
<evidence type="ECO:0000313" key="3">
    <source>
        <dbReference type="Proteomes" id="UP001501729"/>
    </source>
</evidence>
<dbReference type="Proteomes" id="UP001501729">
    <property type="component" value="Unassembled WGS sequence"/>
</dbReference>
<evidence type="ECO:0000256" key="1">
    <source>
        <dbReference type="SAM" id="MobiDB-lite"/>
    </source>
</evidence>
<sequence length="60" mass="6560">MATREFPDSAPGKYVPSHPNPYYSPESPPVKPKLGISDQTGELVADAKDVSETFEECHVL</sequence>